<sequence>MVKVYSIDGITPVVHPTAFVHPSAVLIGDVIVGPRCYVGPAACLRGDFGRIVLEEGVNVQDACVMHSYTDRDAVIEAWGHIGHGAILHGCHVGRNAMVGMNAVVMDGVVIGEHSLVAAMSFVRAGMQVPPKSMVVGAPARILRVLSEEELAHKHADTADYIALAQRSLETMREVEALTEPEPNRRRMAGPGLAGPPTLPDAGGEAPKA</sequence>
<accession>A0A934SXE2</accession>
<protein>
    <submittedName>
        <fullName evidence="2">Phenylacetic acid degradation protein PaaY</fullName>
    </submittedName>
</protein>
<organism evidence="2 3">
    <name type="scientific">Noviherbaspirillum pedocola</name>
    <dbReference type="NCBI Taxonomy" id="2801341"/>
    <lineage>
        <taxon>Bacteria</taxon>
        <taxon>Pseudomonadati</taxon>
        <taxon>Pseudomonadota</taxon>
        <taxon>Betaproteobacteria</taxon>
        <taxon>Burkholderiales</taxon>
        <taxon>Oxalobacteraceae</taxon>
        <taxon>Noviherbaspirillum</taxon>
    </lineage>
</organism>
<dbReference type="InterPro" id="IPR011004">
    <property type="entry name" value="Trimer_LpxA-like_sf"/>
</dbReference>
<evidence type="ECO:0000256" key="1">
    <source>
        <dbReference type="SAM" id="MobiDB-lite"/>
    </source>
</evidence>
<dbReference type="CDD" id="cd04745">
    <property type="entry name" value="LbH_paaY_like"/>
    <property type="match status" value="1"/>
</dbReference>
<dbReference type="AlphaFoldDB" id="A0A934SXE2"/>
<feature type="compositionally biased region" description="Low complexity" evidence="1">
    <location>
        <begin position="199"/>
        <end position="208"/>
    </location>
</feature>
<dbReference type="Gene3D" id="2.160.10.10">
    <property type="entry name" value="Hexapeptide repeat proteins"/>
    <property type="match status" value="1"/>
</dbReference>
<reference evidence="2" key="1">
    <citation type="submission" date="2021-01" db="EMBL/GenBank/DDBJ databases">
        <title>Genome sequence of strain Noviherbaspirillum sp. DKR-6.</title>
        <authorList>
            <person name="Chaudhary D.K."/>
        </authorList>
    </citation>
    <scope>NUCLEOTIDE SEQUENCE</scope>
    <source>
        <strain evidence="2">DKR-6</strain>
    </source>
</reference>
<dbReference type="InterPro" id="IPR001451">
    <property type="entry name" value="Hexapep"/>
</dbReference>
<dbReference type="Pfam" id="PF00132">
    <property type="entry name" value="Hexapep"/>
    <property type="match status" value="1"/>
</dbReference>
<dbReference type="EMBL" id="JAEPBG010000002">
    <property type="protein sequence ID" value="MBK4734612.1"/>
    <property type="molecule type" value="Genomic_DNA"/>
</dbReference>
<evidence type="ECO:0000313" key="2">
    <source>
        <dbReference type="EMBL" id="MBK4734612.1"/>
    </source>
</evidence>
<proteinExistence type="predicted"/>
<comment type="caution">
    <text evidence="2">The sequence shown here is derived from an EMBL/GenBank/DDBJ whole genome shotgun (WGS) entry which is preliminary data.</text>
</comment>
<evidence type="ECO:0000313" key="3">
    <source>
        <dbReference type="Proteomes" id="UP000622890"/>
    </source>
</evidence>
<keyword evidence="3" id="KW-1185">Reference proteome</keyword>
<dbReference type="InterPro" id="IPR050484">
    <property type="entry name" value="Transf_Hexapept/Carb_Anhydrase"/>
</dbReference>
<dbReference type="RefSeq" id="WP_200591344.1">
    <property type="nucleotide sequence ID" value="NZ_JAEPBG010000002.1"/>
</dbReference>
<dbReference type="SUPFAM" id="SSF51161">
    <property type="entry name" value="Trimeric LpxA-like enzymes"/>
    <property type="match status" value="1"/>
</dbReference>
<dbReference type="PANTHER" id="PTHR13061:SF29">
    <property type="entry name" value="GAMMA CARBONIC ANHYDRASE-LIKE 1, MITOCHONDRIAL-RELATED"/>
    <property type="match status" value="1"/>
</dbReference>
<dbReference type="Proteomes" id="UP000622890">
    <property type="component" value="Unassembled WGS sequence"/>
</dbReference>
<feature type="region of interest" description="Disordered" evidence="1">
    <location>
        <begin position="176"/>
        <end position="208"/>
    </location>
</feature>
<name>A0A934SXE2_9BURK</name>
<gene>
    <name evidence="2" type="ORF">JJB74_08350</name>
</gene>
<dbReference type="PANTHER" id="PTHR13061">
    <property type="entry name" value="DYNACTIN SUBUNIT P25"/>
    <property type="match status" value="1"/>
</dbReference>